<evidence type="ECO:0000313" key="2">
    <source>
        <dbReference type="EMBL" id="VVD76325.1"/>
    </source>
</evidence>
<protein>
    <submittedName>
        <fullName evidence="2">Uncharacterized protein</fullName>
    </submittedName>
</protein>
<gene>
    <name evidence="2" type="ORF">PHO31112_00862</name>
</gene>
<name>A0A5E4SLR4_9BURK</name>
<organism evidence="2 3">
    <name type="scientific">Pandoraea horticolens</name>
    <dbReference type="NCBI Taxonomy" id="2508298"/>
    <lineage>
        <taxon>Bacteria</taxon>
        <taxon>Pseudomonadati</taxon>
        <taxon>Pseudomonadota</taxon>
        <taxon>Betaproteobacteria</taxon>
        <taxon>Burkholderiales</taxon>
        <taxon>Burkholderiaceae</taxon>
        <taxon>Pandoraea</taxon>
    </lineage>
</organism>
<accession>A0A5E4SLR4</accession>
<evidence type="ECO:0000313" key="3">
    <source>
        <dbReference type="Proteomes" id="UP000343317"/>
    </source>
</evidence>
<proteinExistence type="predicted"/>
<evidence type="ECO:0000256" key="1">
    <source>
        <dbReference type="SAM" id="MobiDB-lite"/>
    </source>
</evidence>
<sequence>MQRHGPVPLPFLANAPMRLNIATAVLVLSLSSGVSFGNDSPAQSKLSTESGKTLSSNKLSSAQPKISTEMVRQIIRNKNIDPDSPQGLRLATFLVRFFNDPQALAGKTGLSGPTIAPEARLRILRLMSKVMSFGQEACGLSRRTPDVAELTRTLSPEEFNANIALVEAMTLNVPTSPDEHYPLADRVSANATVNEAALDAVGRSNLEKMPTQAQLCSAMTEVFAKLDKMPEPEQRRLTFEIFQLLQGRPGAPELVMADPEAYLNLVFDERQLSPRILSRLPKDGSRPLPFKRIVIEGAWVSEIEGESGPVRETFVNRRNNGVVAEWLESSGEQADNASITFALTYGIENLRGQTILKGGAYRLANLRTPPLDLTNISAIPGKTFRYALSEPELNSDYLPEHQCEIVGSHPASEISSSLEGNAIELLCVVPRRNKGLPATNRSVLLQHYGIALNLGWTVDDKSGKYVITKAAVE</sequence>
<dbReference type="Proteomes" id="UP000343317">
    <property type="component" value="Unassembled WGS sequence"/>
</dbReference>
<dbReference type="AlphaFoldDB" id="A0A5E4SLR4"/>
<keyword evidence="3" id="KW-1185">Reference proteome</keyword>
<dbReference type="EMBL" id="CABPSM010000002">
    <property type="protein sequence ID" value="VVD76325.1"/>
    <property type="molecule type" value="Genomic_DNA"/>
</dbReference>
<reference evidence="2 3" key="1">
    <citation type="submission" date="2019-08" db="EMBL/GenBank/DDBJ databases">
        <authorList>
            <person name="Peeters C."/>
        </authorList>
    </citation>
    <scope>NUCLEOTIDE SEQUENCE [LARGE SCALE GENOMIC DNA]</scope>
    <source>
        <strain evidence="2 3">LMG 31112</strain>
    </source>
</reference>
<feature type="region of interest" description="Disordered" evidence="1">
    <location>
        <begin position="39"/>
        <end position="65"/>
    </location>
</feature>